<dbReference type="EMBL" id="BAAAQX010000001">
    <property type="protein sequence ID" value="GAA2204310.1"/>
    <property type="molecule type" value="Genomic_DNA"/>
</dbReference>
<sequence>MKLASISYYPVKSTSGHEVAAAEVQPWGLAGDRRYLVADERGAVLTARQEPRLLACVPVLDGDTLTLTGPHAAPLTVTRAGVPAVAPAGAPAGAPVGVPADAPVSGPAAELSTVRLPSTEVRLTDCGDAAAGWLSALVERPVRLMWLDDPTRRPVNPLYGRPDDRVSLADAFPLLLTTTASLARLNDWIAETARELGEEPQALPMRRFRPNVVIDGVEEPFAEDEWKRVRIGEVEFRVTKGCDRCVLTTVDTTTYRKGKEPLRTLARHRKRDGKVWFGINLIPDLIPGTYGRIAQGDPVILL</sequence>
<comment type="caution">
    <text evidence="2">The sequence shown here is derived from an EMBL/GenBank/DDBJ whole genome shotgun (WGS) entry which is preliminary data.</text>
</comment>
<organism evidence="2 3">
    <name type="scientific">Nonomuraea monospora</name>
    <dbReference type="NCBI Taxonomy" id="568818"/>
    <lineage>
        <taxon>Bacteria</taxon>
        <taxon>Bacillati</taxon>
        <taxon>Actinomycetota</taxon>
        <taxon>Actinomycetes</taxon>
        <taxon>Streptosporangiales</taxon>
        <taxon>Streptosporangiaceae</taxon>
        <taxon>Nonomuraea</taxon>
    </lineage>
</organism>
<accession>A0ABP5NXK5</accession>
<keyword evidence="3" id="KW-1185">Reference proteome</keyword>
<dbReference type="PANTHER" id="PTHR14237">
    <property type="entry name" value="MOLYBDOPTERIN COFACTOR SULFURASE MOSC"/>
    <property type="match status" value="1"/>
</dbReference>
<dbReference type="PANTHER" id="PTHR14237:SF19">
    <property type="entry name" value="MITOCHONDRIAL AMIDOXIME REDUCING COMPONENT 1"/>
    <property type="match status" value="1"/>
</dbReference>
<name>A0ABP5NXK5_9ACTN</name>
<dbReference type="SUPFAM" id="SSF141673">
    <property type="entry name" value="MOSC N-terminal domain-like"/>
    <property type="match status" value="1"/>
</dbReference>
<dbReference type="PROSITE" id="PS51340">
    <property type="entry name" value="MOSC"/>
    <property type="match status" value="1"/>
</dbReference>
<evidence type="ECO:0000259" key="1">
    <source>
        <dbReference type="PROSITE" id="PS51340"/>
    </source>
</evidence>
<reference evidence="3" key="1">
    <citation type="journal article" date="2019" name="Int. J. Syst. Evol. Microbiol.">
        <title>The Global Catalogue of Microorganisms (GCM) 10K type strain sequencing project: providing services to taxonomists for standard genome sequencing and annotation.</title>
        <authorList>
            <consortium name="The Broad Institute Genomics Platform"/>
            <consortium name="The Broad Institute Genome Sequencing Center for Infectious Disease"/>
            <person name="Wu L."/>
            <person name="Ma J."/>
        </authorList>
    </citation>
    <scope>NUCLEOTIDE SEQUENCE [LARGE SCALE GENOMIC DNA]</scope>
    <source>
        <strain evidence="3">JCM 16114</strain>
    </source>
</reference>
<dbReference type="Pfam" id="PF03473">
    <property type="entry name" value="MOSC"/>
    <property type="match status" value="1"/>
</dbReference>
<dbReference type="Pfam" id="PF03476">
    <property type="entry name" value="MOSC_N"/>
    <property type="match status" value="1"/>
</dbReference>
<dbReference type="InterPro" id="IPR005302">
    <property type="entry name" value="MoCF_Sase_C"/>
</dbReference>
<protein>
    <submittedName>
        <fullName evidence="2">MOSC domain-containing protein</fullName>
    </submittedName>
</protein>
<dbReference type="RefSeq" id="WP_344470292.1">
    <property type="nucleotide sequence ID" value="NZ_BAAAQX010000001.1"/>
</dbReference>
<evidence type="ECO:0000313" key="2">
    <source>
        <dbReference type="EMBL" id="GAA2204310.1"/>
    </source>
</evidence>
<proteinExistence type="predicted"/>
<dbReference type="InterPro" id="IPR005303">
    <property type="entry name" value="MOCOS_middle"/>
</dbReference>
<evidence type="ECO:0000313" key="3">
    <source>
        <dbReference type="Proteomes" id="UP001499843"/>
    </source>
</evidence>
<gene>
    <name evidence="2" type="ORF">GCM10009850_002930</name>
</gene>
<dbReference type="InterPro" id="IPR011037">
    <property type="entry name" value="Pyrv_Knase-like_insert_dom_sf"/>
</dbReference>
<dbReference type="SUPFAM" id="SSF50800">
    <property type="entry name" value="PK beta-barrel domain-like"/>
    <property type="match status" value="1"/>
</dbReference>
<dbReference type="Proteomes" id="UP001499843">
    <property type="component" value="Unassembled WGS sequence"/>
</dbReference>
<feature type="domain" description="MOSC" evidence="1">
    <location>
        <begin position="147"/>
        <end position="302"/>
    </location>
</feature>